<evidence type="ECO:0000313" key="4">
    <source>
        <dbReference type="Proteomes" id="UP000253850"/>
    </source>
</evidence>
<keyword evidence="5" id="KW-1185">Reference proteome</keyword>
<name>A0AAX2AAY1_9BACT</name>
<protein>
    <submittedName>
        <fullName evidence="2">AsmA family protein (DUF3971 domain)</fullName>
    </submittedName>
</protein>
<reference evidence="2 4" key="2">
    <citation type="submission" date="2018-07" db="EMBL/GenBank/DDBJ databases">
        <title>Complete genome of the Arcobacter bivalviorum type strain LMG 26154.</title>
        <authorList>
            <person name="Miller W.G."/>
            <person name="Yee E."/>
            <person name="Bono J.L."/>
        </authorList>
    </citation>
    <scope>NUCLEOTIDE SEQUENCE [LARGE SCALE GENOMIC DNA]</scope>
    <source>
        <strain evidence="2 4">LMG 26154</strain>
    </source>
</reference>
<dbReference type="KEGG" id="hbv:ABIV_1475"/>
<sequence>MLKVIKLLIITLLLFFLFSIFLIFSGIKIDSFSLGNFSISKLYLKYDKKLILEAEELVFDYISSKEEVSSEDLKKRFLQVPKILDYFEKIDIERLKVKNNEITILIDNEEIYVDTKDINVSANLKFIDEELQMQIYSIYAKDLNLTLYGESTINASKGTIKFFGYFNKDDMDGELNLNLTEELLDFYVNTTHSIKSLKFLKKMFRLDEVAEAWMYDNVEGNIDLNYLYGQIDLKKQEAILDSIKGQAVIKNAKIRFHPDAKTVNTPTLKIDYKNDTLFFDLEKPMYGNSELYGSRVSIPHLTSMEKGTVIVDLKTKSILNDDILEILKAYEIKLPLKQIDGKTDSSLVLNIPYLASKKMRVDGKFIVNNANLKLNDFEFFTKSANVVLKDNMVHIKDSLVKHKELIEGNLNLDIDTNTLTAKGSVDVIDFNLKAEDKSILNLNKQHIPLEISFKEETKIDLKSLKSKILIKDELFSLSVDELALLYENSDLLKEINIKKGNLEVNIKGENDITFKTNVEGLDFPFEKNAEKITKLEAVGVITDKFTEIKTNDSDIDIILKKDEPALIKLSNIDIVLDEKEGTLKDDYPEIKLDLKNSKIKIDKDNIYKATWAKVDINKERIFFKAKAIDLSLPFSKEGQKVEELELEGTYKDKVVNIKSTDNNLKLDYDINKNKISVNLKDYDLVYDTNEVIKEKDTPLSYYIEGMNSDIIVNKDYVIKATSYNFIFAESKTDVKLKYKNTSFIYNQDFNGNLKLEAKNMNDKFLNSLLNKDLISGGTVNISAHGKNNVVNGTAYIKDSKIKDLAILNNLLILINTSPALINPLLAIPSVVGMATNGGFNVNGYRVIEGTVDFTYDFTSKALNMFKIFTKGNGVDFDGYANINFASSNIDSKLKLIFLKDYSRIVGGIPVINYIFLGDEKRVDTEVEIYGTLEDPKYKTNLTKDGVSAPVNFFKRLIETPKKIYDSISE</sequence>
<evidence type="ECO:0000259" key="1">
    <source>
        <dbReference type="Pfam" id="PF13116"/>
    </source>
</evidence>
<organism evidence="3 5">
    <name type="scientific">Halarcobacter bivalviorum</name>
    <dbReference type="NCBI Taxonomy" id="663364"/>
    <lineage>
        <taxon>Bacteria</taxon>
        <taxon>Pseudomonadati</taxon>
        <taxon>Campylobacterota</taxon>
        <taxon>Epsilonproteobacteria</taxon>
        <taxon>Campylobacterales</taxon>
        <taxon>Arcobacteraceae</taxon>
        <taxon>Halarcobacter</taxon>
    </lineage>
</organism>
<feature type="domain" description="YhdP central" evidence="1">
    <location>
        <begin position="235"/>
        <end position="936"/>
    </location>
</feature>
<dbReference type="Proteomes" id="UP000253850">
    <property type="component" value="Chromosome"/>
</dbReference>
<dbReference type="EMBL" id="CP031217">
    <property type="protein sequence ID" value="AXH12469.1"/>
    <property type="molecule type" value="Genomic_DNA"/>
</dbReference>
<proteinExistence type="predicted"/>
<dbReference type="AlphaFoldDB" id="A0AAX2AAY1"/>
<dbReference type="Pfam" id="PF13116">
    <property type="entry name" value="YhdP"/>
    <property type="match status" value="1"/>
</dbReference>
<gene>
    <name evidence="2" type="ORF">ABIV_1475</name>
    <name evidence="3" type="ORF">CRV05_04820</name>
</gene>
<reference evidence="3 5" key="1">
    <citation type="submission" date="2017-10" db="EMBL/GenBank/DDBJ databases">
        <title>Genomics of the genus Arcobacter.</title>
        <authorList>
            <person name="Perez-Cataluna A."/>
            <person name="Figueras M.J."/>
        </authorList>
    </citation>
    <scope>NUCLEOTIDE SEQUENCE [LARGE SCALE GENOMIC DNA]</scope>
    <source>
        <strain evidence="3 5">CECT 7835</strain>
    </source>
</reference>
<dbReference type="EMBL" id="PDKM01000002">
    <property type="protein sequence ID" value="RXK10606.1"/>
    <property type="molecule type" value="Genomic_DNA"/>
</dbReference>
<dbReference type="InterPro" id="IPR025263">
    <property type="entry name" value="YhdP_central"/>
</dbReference>
<evidence type="ECO:0000313" key="2">
    <source>
        <dbReference type="EMBL" id="AXH12469.1"/>
    </source>
</evidence>
<evidence type="ECO:0000313" key="3">
    <source>
        <dbReference type="EMBL" id="RXK10606.1"/>
    </source>
</evidence>
<evidence type="ECO:0000313" key="5">
    <source>
        <dbReference type="Proteomes" id="UP000289193"/>
    </source>
</evidence>
<dbReference type="Proteomes" id="UP000289193">
    <property type="component" value="Unassembled WGS sequence"/>
</dbReference>
<accession>A0AAX2AAY1</accession>